<gene>
    <name evidence="6" type="ORF">EOE18_05390</name>
</gene>
<feature type="domain" description="OmpR/PhoB-type" evidence="5">
    <location>
        <begin position="124"/>
        <end position="222"/>
    </location>
</feature>
<dbReference type="InterPro" id="IPR011006">
    <property type="entry name" value="CheY-like_superfamily"/>
</dbReference>
<dbReference type="InterPro" id="IPR036388">
    <property type="entry name" value="WH-like_DNA-bd_sf"/>
</dbReference>
<dbReference type="InterPro" id="IPR039420">
    <property type="entry name" value="WalR-like"/>
</dbReference>
<feature type="modified residue" description="4-aspartylphosphate" evidence="2">
    <location>
        <position position="52"/>
    </location>
</feature>
<dbReference type="RefSeq" id="WP_127706999.1">
    <property type="nucleotide sequence ID" value="NZ_SACO01000003.1"/>
</dbReference>
<dbReference type="Gene3D" id="3.40.50.2300">
    <property type="match status" value="1"/>
</dbReference>
<protein>
    <submittedName>
        <fullName evidence="6">Response regulator transcription factor</fullName>
    </submittedName>
</protein>
<dbReference type="PROSITE" id="PS51755">
    <property type="entry name" value="OMPR_PHOB"/>
    <property type="match status" value="1"/>
</dbReference>
<dbReference type="EMBL" id="SACO01000003">
    <property type="protein sequence ID" value="RVU06269.1"/>
    <property type="molecule type" value="Genomic_DNA"/>
</dbReference>
<dbReference type="Gene3D" id="1.10.10.10">
    <property type="entry name" value="Winged helix-like DNA-binding domain superfamily/Winged helix DNA-binding domain"/>
    <property type="match status" value="1"/>
</dbReference>
<evidence type="ECO:0000259" key="5">
    <source>
        <dbReference type="PROSITE" id="PS51755"/>
    </source>
</evidence>
<evidence type="ECO:0000313" key="6">
    <source>
        <dbReference type="EMBL" id="RVU06269.1"/>
    </source>
</evidence>
<keyword evidence="1 3" id="KW-0238">DNA-binding</keyword>
<sequence length="222" mass="24061">MSQILCIDDEAAILRLLGVVLARDGHKMLPAANAREALALIKAGGVDAVLLDLGLPDRDGLELIGPLRDHAPVLVVSARSDVQEKVAALDLGAVDYLTKPFDGDEMLARLRVALRASAKATPTPDVLEYGPLRMDLARHELQRDGQLVGLTPKEFALLQALMQAAGRIQTHAALLEQVWGKAHRDDVDYLRVAIRALRLKLEADPAQPSLIRNEPGIGYRLG</sequence>
<evidence type="ECO:0000256" key="2">
    <source>
        <dbReference type="PROSITE-ProRule" id="PRU00169"/>
    </source>
</evidence>
<feature type="DNA-binding region" description="OmpR/PhoB-type" evidence="3">
    <location>
        <begin position="124"/>
        <end position="222"/>
    </location>
</feature>
<dbReference type="CDD" id="cd00383">
    <property type="entry name" value="trans_reg_C"/>
    <property type="match status" value="1"/>
</dbReference>
<evidence type="ECO:0000259" key="4">
    <source>
        <dbReference type="PROSITE" id="PS50110"/>
    </source>
</evidence>
<dbReference type="GO" id="GO:0000976">
    <property type="term" value="F:transcription cis-regulatory region binding"/>
    <property type="evidence" value="ECO:0007669"/>
    <property type="project" value="TreeGrafter"/>
</dbReference>
<dbReference type="GO" id="GO:0006355">
    <property type="term" value="P:regulation of DNA-templated transcription"/>
    <property type="evidence" value="ECO:0007669"/>
    <property type="project" value="InterPro"/>
</dbReference>
<name>A0A437N8M3_9SPHN</name>
<keyword evidence="7" id="KW-1185">Reference proteome</keyword>
<organism evidence="6 7">
    <name type="scientific">Novosphingobium umbonatum</name>
    <dbReference type="NCBI Taxonomy" id="1908524"/>
    <lineage>
        <taxon>Bacteria</taxon>
        <taxon>Pseudomonadati</taxon>
        <taxon>Pseudomonadota</taxon>
        <taxon>Alphaproteobacteria</taxon>
        <taxon>Sphingomonadales</taxon>
        <taxon>Sphingomonadaceae</taxon>
        <taxon>Novosphingobium</taxon>
    </lineage>
</organism>
<proteinExistence type="predicted"/>
<evidence type="ECO:0000256" key="1">
    <source>
        <dbReference type="ARBA" id="ARBA00023125"/>
    </source>
</evidence>
<dbReference type="AlphaFoldDB" id="A0A437N8M3"/>
<dbReference type="SMART" id="SM00448">
    <property type="entry name" value="REC"/>
    <property type="match status" value="1"/>
</dbReference>
<dbReference type="PANTHER" id="PTHR48111">
    <property type="entry name" value="REGULATOR OF RPOS"/>
    <property type="match status" value="1"/>
</dbReference>
<evidence type="ECO:0000256" key="3">
    <source>
        <dbReference type="PROSITE-ProRule" id="PRU01091"/>
    </source>
</evidence>
<dbReference type="PANTHER" id="PTHR48111:SF50">
    <property type="entry name" value="KDP OPERON TRANSCRIPTIONAL REGULATORY PROTEIN KDPE"/>
    <property type="match status" value="1"/>
</dbReference>
<dbReference type="Pfam" id="PF00486">
    <property type="entry name" value="Trans_reg_C"/>
    <property type="match status" value="1"/>
</dbReference>
<dbReference type="SMART" id="SM00862">
    <property type="entry name" value="Trans_reg_C"/>
    <property type="match status" value="1"/>
</dbReference>
<comment type="caution">
    <text evidence="6">The sequence shown here is derived from an EMBL/GenBank/DDBJ whole genome shotgun (WGS) entry which is preliminary data.</text>
</comment>
<dbReference type="Pfam" id="PF00072">
    <property type="entry name" value="Response_reg"/>
    <property type="match status" value="1"/>
</dbReference>
<dbReference type="InterPro" id="IPR001789">
    <property type="entry name" value="Sig_transdc_resp-reg_receiver"/>
</dbReference>
<dbReference type="GO" id="GO:0005829">
    <property type="term" value="C:cytosol"/>
    <property type="evidence" value="ECO:0007669"/>
    <property type="project" value="TreeGrafter"/>
</dbReference>
<dbReference type="GO" id="GO:0032993">
    <property type="term" value="C:protein-DNA complex"/>
    <property type="evidence" value="ECO:0007669"/>
    <property type="project" value="TreeGrafter"/>
</dbReference>
<dbReference type="OrthoDB" id="9802426at2"/>
<dbReference type="InterPro" id="IPR001867">
    <property type="entry name" value="OmpR/PhoB-type_DNA-bd"/>
</dbReference>
<dbReference type="SUPFAM" id="SSF52172">
    <property type="entry name" value="CheY-like"/>
    <property type="match status" value="1"/>
</dbReference>
<accession>A0A437N8M3</accession>
<dbReference type="GO" id="GO:0000156">
    <property type="term" value="F:phosphorelay response regulator activity"/>
    <property type="evidence" value="ECO:0007669"/>
    <property type="project" value="TreeGrafter"/>
</dbReference>
<dbReference type="Gene3D" id="6.10.250.690">
    <property type="match status" value="1"/>
</dbReference>
<keyword evidence="2" id="KW-0597">Phosphoprotein</keyword>
<dbReference type="Proteomes" id="UP000282837">
    <property type="component" value="Unassembled WGS sequence"/>
</dbReference>
<evidence type="ECO:0000313" key="7">
    <source>
        <dbReference type="Proteomes" id="UP000282837"/>
    </source>
</evidence>
<reference evidence="6 7" key="1">
    <citation type="submission" date="2019-01" db="EMBL/GenBank/DDBJ databases">
        <authorList>
            <person name="Chen W.-M."/>
        </authorList>
    </citation>
    <scope>NUCLEOTIDE SEQUENCE [LARGE SCALE GENOMIC DNA]</scope>
    <source>
        <strain evidence="6 7">FSY-9</strain>
    </source>
</reference>
<dbReference type="PROSITE" id="PS50110">
    <property type="entry name" value="RESPONSE_REGULATORY"/>
    <property type="match status" value="1"/>
</dbReference>
<feature type="domain" description="Response regulatory" evidence="4">
    <location>
        <begin position="3"/>
        <end position="114"/>
    </location>
</feature>